<feature type="region of interest" description="Disordered" evidence="1">
    <location>
        <begin position="337"/>
        <end position="358"/>
    </location>
</feature>
<proteinExistence type="predicted"/>
<comment type="caution">
    <text evidence="2">The sequence shown here is derived from an EMBL/GenBank/DDBJ whole genome shotgun (WGS) entry which is preliminary data.</text>
</comment>
<accession>A0A250XT05</accession>
<dbReference type="AlphaFoldDB" id="A0A250XT05"/>
<feature type="compositionally biased region" description="Polar residues" evidence="1">
    <location>
        <begin position="348"/>
        <end position="358"/>
    </location>
</feature>
<evidence type="ECO:0000256" key="1">
    <source>
        <dbReference type="SAM" id="MobiDB-lite"/>
    </source>
</evidence>
<feature type="compositionally biased region" description="Basic and acidic residues" evidence="1">
    <location>
        <begin position="337"/>
        <end position="347"/>
    </location>
</feature>
<dbReference type="Proteomes" id="UP000232323">
    <property type="component" value="Unassembled WGS sequence"/>
</dbReference>
<evidence type="ECO:0000313" key="2">
    <source>
        <dbReference type="EMBL" id="GAX86166.1"/>
    </source>
</evidence>
<gene>
    <name evidence="2" type="ORF">CEUSTIGMA_g13579.t1</name>
</gene>
<evidence type="ECO:0000313" key="3">
    <source>
        <dbReference type="Proteomes" id="UP000232323"/>
    </source>
</evidence>
<name>A0A250XT05_9CHLO</name>
<organism evidence="2 3">
    <name type="scientific">Chlamydomonas eustigma</name>
    <dbReference type="NCBI Taxonomy" id="1157962"/>
    <lineage>
        <taxon>Eukaryota</taxon>
        <taxon>Viridiplantae</taxon>
        <taxon>Chlorophyta</taxon>
        <taxon>core chlorophytes</taxon>
        <taxon>Chlorophyceae</taxon>
        <taxon>CS clade</taxon>
        <taxon>Chlamydomonadales</taxon>
        <taxon>Chlamydomonadaceae</taxon>
        <taxon>Chlamydomonas</taxon>
    </lineage>
</organism>
<dbReference type="EMBL" id="BEGY01000236">
    <property type="protein sequence ID" value="GAX86166.1"/>
    <property type="molecule type" value="Genomic_DNA"/>
</dbReference>
<keyword evidence="3" id="KW-1185">Reference proteome</keyword>
<reference evidence="2 3" key="1">
    <citation type="submission" date="2017-08" db="EMBL/GenBank/DDBJ databases">
        <title>Acidophilic green algal genome provides insights into adaptation to an acidic environment.</title>
        <authorList>
            <person name="Hirooka S."/>
            <person name="Hirose Y."/>
            <person name="Kanesaki Y."/>
            <person name="Higuchi S."/>
            <person name="Fujiwara T."/>
            <person name="Onuma R."/>
            <person name="Era A."/>
            <person name="Ohbayashi R."/>
            <person name="Uzuka A."/>
            <person name="Nozaki H."/>
            <person name="Yoshikawa H."/>
            <person name="Miyagishima S.Y."/>
        </authorList>
    </citation>
    <scope>NUCLEOTIDE SEQUENCE [LARGE SCALE GENOMIC DNA]</scope>
    <source>
        <strain evidence="2 3">NIES-2499</strain>
    </source>
</reference>
<protein>
    <submittedName>
        <fullName evidence="2">Uncharacterized protein</fullName>
    </submittedName>
</protein>
<sequence length="421" mass="46175">MMGKPSCDSLLSISEKGDFKVACSIILRAFHEKQMQRSPTPAVVEVTKQITAGSGNTVIDDNSGFGTFLNDVEGNLHGSKRHCSSSRVSSKAHFGTKPPISKEAYRMKVFAKIGADSVPHVGQGHSKSYWTDQGLTLESQYKAVPDFKVEGSLCEVEGSPWLLTVHMPAVNEEGHGHVDCLLCGVELKIKKGVGIDTIRQHACTQGHTMGLWALRIGAKIGMGMKIKHMLRDVADPVVQLATGNSTSFADALHLLSPSLNLETPRDTQPSTILVEQELKRLIDGMKDKVKKLTKTMPGGELIAEVPMTTSKTKMVMQSSHNWFNTAAMVVVSKQAASREDSQYREDSSNIPSAVETSGPSCNRLLLSEDDDRYAQPAAWPSQPHFENRANSSLAFNENYMQSRVLKDPLPMTFEEEFQADE</sequence>